<evidence type="ECO:0000256" key="2">
    <source>
        <dbReference type="SAM" id="SignalP"/>
    </source>
</evidence>
<dbReference type="Proteomes" id="UP000298030">
    <property type="component" value="Unassembled WGS sequence"/>
</dbReference>
<dbReference type="EMBL" id="QPFP01000052">
    <property type="protein sequence ID" value="TEB25933.1"/>
    <property type="molecule type" value="Genomic_DNA"/>
</dbReference>
<dbReference type="OrthoDB" id="2750929at2759"/>
<name>A0A4Y7SVN9_COPMI</name>
<evidence type="ECO:0000313" key="3">
    <source>
        <dbReference type="EMBL" id="TEB25933.1"/>
    </source>
</evidence>
<gene>
    <name evidence="3" type="ORF">FA13DRAFT_1817168</name>
</gene>
<feature type="chain" id="PRO_5021285006" evidence="2">
    <location>
        <begin position="19"/>
        <end position="317"/>
    </location>
</feature>
<proteinExistence type="predicted"/>
<accession>A0A4Y7SVN9</accession>
<sequence length="317" mass="34900">MLTPLALIDIAFVCLLEAANNHEASIRAQLQSHLGLRGISSVAPDQDMPPETKASRKASRVLSSLDPSTLKAEECVDISGTQRPTLRFKLTPTKVHYRLVREGGRARCVPFPPGTRGFFYFHRSLRGHAAAGEIRFRVLRGENAPLPISEAFALGSDLISQNRITPWRVHVLNVFRSYPAIRAQLLAEGLVSEVQAGQIDAILASGVNPGRLRIILENIADPFIWDLRNYRPVLLILDQEGAFSAWLNIYPVIPLDLAPNWTGTRSGKALVRFELAEVEPGGPPKVVIRVLKIIEPLKPENAEIANEDGAMVNHKVG</sequence>
<evidence type="ECO:0000313" key="4">
    <source>
        <dbReference type="Proteomes" id="UP000298030"/>
    </source>
</evidence>
<feature type="region of interest" description="Disordered" evidence="1">
    <location>
        <begin position="41"/>
        <end position="65"/>
    </location>
</feature>
<keyword evidence="2" id="KW-0732">Signal</keyword>
<keyword evidence="4" id="KW-1185">Reference proteome</keyword>
<evidence type="ECO:0000256" key="1">
    <source>
        <dbReference type="SAM" id="MobiDB-lite"/>
    </source>
</evidence>
<feature type="signal peptide" evidence="2">
    <location>
        <begin position="1"/>
        <end position="18"/>
    </location>
</feature>
<comment type="caution">
    <text evidence="3">The sequence shown here is derived from an EMBL/GenBank/DDBJ whole genome shotgun (WGS) entry which is preliminary data.</text>
</comment>
<organism evidence="3 4">
    <name type="scientific">Coprinellus micaceus</name>
    <name type="common">Glistening ink-cap mushroom</name>
    <name type="synonym">Coprinus micaceus</name>
    <dbReference type="NCBI Taxonomy" id="71717"/>
    <lineage>
        <taxon>Eukaryota</taxon>
        <taxon>Fungi</taxon>
        <taxon>Dikarya</taxon>
        <taxon>Basidiomycota</taxon>
        <taxon>Agaricomycotina</taxon>
        <taxon>Agaricomycetes</taxon>
        <taxon>Agaricomycetidae</taxon>
        <taxon>Agaricales</taxon>
        <taxon>Agaricineae</taxon>
        <taxon>Psathyrellaceae</taxon>
        <taxon>Coprinellus</taxon>
    </lineage>
</organism>
<reference evidence="3 4" key="1">
    <citation type="journal article" date="2019" name="Nat. Ecol. Evol.">
        <title>Megaphylogeny resolves global patterns of mushroom evolution.</title>
        <authorList>
            <person name="Varga T."/>
            <person name="Krizsan K."/>
            <person name="Foldi C."/>
            <person name="Dima B."/>
            <person name="Sanchez-Garcia M."/>
            <person name="Sanchez-Ramirez S."/>
            <person name="Szollosi G.J."/>
            <person name="Szarkandi J.G."/>
            <person name="Papp V."/>
            <person name="Albert L."/>
            <person name="Andreopoulos W."/>
            <person name="Angelini C."/>
            <person name="Antonin V."/>
            <person name="Barry K.W."/>
            <person name="Bougher N.L."/>
            <person name="Buchanan P."/>
            <person name="Buyck B."/>
            <person name="Bense V."/>
            <person name="Catcheside P."/>
            <person name="Chovatia M."/>
            <person name="Cooper J."/>
            <person name="Damon W."/>
            <person name="Desjardin D."/>
            <person name="Finy P."/>
            <person name="Geml J."/>
            <person name="Haridas S."/>
            <person name="Hughes K."/>
            <person name="Justo A."/>
            <person name="Karasinski D."/>
            <person name="Kautmanova I."/>
            <person name="Kiss B."/>
            <person name="Kocsube S."/>
            <person name="Kotiranta H."/>
            <person name="LaButti K.M."/>
            <person name="Lechner B.E."/>
            <person name="Liimatainen K."/>
            <person name="Lipzen A."/>
            <person name="Lukacs Z."/>
            <person name="Mihaltcheva S."/>
            <person name="Morgado L.N."/>
            <person name="Niskanen T."/>
            <person name="Noordeloos M.E."/>
            <person name="Ohm R.A."/>
            <person name="Ortiz-Santana B."/>
            <person name="Ovrebo C."/>
            <person name="Racz N."/>
            <person name="Riley R."/>
            <person name="Savchenko A."/>
            <person name="Shiryaev A."/>
            <person name="Soop K."/>
            <person name="Spirin V."/>
            <person name="Szebenyi C."/>
            <person name="Tomsovsky M."/>
            <person name="Tulloss R.E."/>
            <person name="Uehling J."/>
            <person name="Grigoriev I.V."/>
            <person name="Vagvolgyi C."/>
            <person name="Papp T."/>
            <person name="Martin F.M."/>
            <person name="Miettinen O."/>
            <person name="Hibbett D.S."/>
            <person name="Nagy L.G."/>
        </authorList>
    </citation>
    <scope>NUCLEOTIDE SEQUENCE [LARGE SCALE GENOMIC DNA]</scope>
    <source>
        <strain evidence="3 4">FP101781</strain>
    </source>
</reference>
<dbReference type="AlphaFoldDB" id="A0A4Y7SVN9"/>
<protein>
    <submittedName>
        <fullName evidence="3">Uncharacterized protein</fullName>
    </submittedName>
</protein>